<name>A0ABP1G490_9CHLO</name>
<reference evidence="2 3" key="1">
    <citation type="submission" date="2024-06" db="EMBL/GenBank/DDBJ databases">
        <authorList>
            <person name="Kraege A."/>
            <person name="Thomma B."/>
        </authorList>
    </citation>
    <scope>NUCLEOTIDE SEQUENCE [LARGE SCALE GENOMIC DNA]</scope>
</reference>
<dbReference type="InterPro" id="IPR036188">
    <property type="entry name" value="FAD/NAD-bd_sf"/>
</dbReference>
<sequence length="486" mass="52326">MEDYFEGSTAIVGAGFAGLAAANRLASKGVAVTVYDMGSRGPGGRASFREVPLKDGGFMQFDHGCQFIMASNPLVAVQIREWELKRFLREWTGRFGLLDASTGIYTDRTAMHAPQRPSGTTSQGPKSLKKRLSGVLGLLKKGSGKSAAPELSKGGAEGEGHTDGQTGQLGVCGILGQGRVYVGSSCMVDACSAMYQQIGIQVKWGEQASSVTGHCFHMLGVKQATHHSESGWELTVETRRKDKYTRQHRNLILADQMNVRPGSHGYVNLGEHDSCVLSQRVQTVKRCPRYSLMIAIKRGVIQAPFDGATIANSEVIEWLSNDSSKPGRERDDDLECWVAVATEAYARSLIAEMPLFKKDGQYVPQTDAVLSDIANRIWDAVKGLLKPFSEGEVPQPVYLRAQRWASAYKAELIEEPCVTDLSLDLGACGDFCGKSSTAEGAILSGLAAADSIAAHALEQAKAMQAKSTATNGMPSPFDRAIMPSAR</sequence>
<feature type="region of interest" description="Disordered" evidence="1">
    <location>
        <begin position="109"/>
        <end position="128"/>
    </location>
</feature>
<keyword evidence="3" id="KW-1185">Reference proteome</keyword>
<evidence type="ECO:0000313" key="2">
    <source>
        <dbReference type="EMBL" id="CAL5227026.1"/>
    </source>
</evidence>
<accession>A0ABP1G490</accession>
<evidence type="ECO:0000256" key="1">
    <source>
        <dbReference type="SAM" id="MobiDB-lite"/>
    </source>
</evidence>
<dbReference type="Gene3D" id="3.90.660.10">
    <property type="match status" value="2"/>
</dbReference>
<gene>
    <name evidence="2" type="primary">g9920</name>
    <name evidence="2" type="ORF">VP750_LOCUS8932</name>
</gene>
<feature type="region of interest" description="Disordered" evidence="1">
    <location>
        <begin position="141"/>
        <end position="163"/>
    </location>
</feature>
<dbReference type="Proteomes" id="UP001497392">
    <property type="component" value="Unassembled WGS sequence"/>
</dbReference>
<protein>
    <submittedName>
        <fullName evidence="2">G9920 protein</fullName>
    </submittedName>
</protein>
<dbReference type="PANTHER" id="PTHR16128:SF5">
    <property type="entry name" value="FAD_NAD(P)-BINDING OXIDOREDUCTASE FAMILY PROTEIN"/>
    <property type="match status" value="1"/>
</dbReference>
<dbReference type="SUPFAM" id="SSF51905">
    <property type="entry name" value="FAD/NAD(P)-binding domain"/>
    <property type="match status" value="1"/>
</dbReference>
<dbReference type="Gene3D" id="3.50.50.60">
    <property type="entry name" value="FAD/NAD(P)-binding domain"/>
    <property type="match status" value="1"/>
</dbReference>
<dbReference type="EMBL" id="CAXHTA020000016">
    <property type="protein sequence ID" value="CAL5227026.1"/>
    <property type="molecule type" value="Genomic_DNA"/>
</dbReference>
<evidence type="ECO:0000313" key="3">
    <source>
        <dbReference type="Proteomes" id="UP001497392"/>
    </source>
</evidence>
<proteinExistence type="predicted"/>
<feature type="region of interest" description="Disordered" evidence="1">
    <location>
        <begin position="465"/>
        <end position="486"/>
    </location>
</feature>
<comment type="caution">
    <text evidence="2">The sequence shown here is derived from an EMBL/GenBank/DDBJ whole genome shotgun (WGS) entry which is preliminary data.</text>
</comment>
<organism evidence="2 3">
    <name type="scientific">Coccomyxa viridis</name>
    <dbReference type="NCBI Taxonomy" id="1274662"/>
    <lineage>
        <taxon>Eukaryota</taxon>
        <taxon>Viridiplantae</taxon>
        <taxon>Chlorophyta</taxon>
        <taxon>core chlorophytes</taxon>
        <taxon>Trebouxiophyceae</taxon>
        <taxon>Trebouxiophyceae incertae sedis</taxon>
        <taxon>Coccomyxaceae</taxon>
        <taxon>Coccomyxa</taxon>
    </lineage>
</organism>
<dbReference type="PANTHER" id="PTHR16128">
    <property type="entry name" value="FAD/NAD(P)-BINDING OXIDOREDUCTASE FAMILY PROTEIN"/>
    <property type="match status" value="1"/>
</dbReference>
<dbReference type="Pfam" id="PF13450">
    <property type="entry name" value="NAD_binding_8"/>
    <property type="match status" value="1"/>
</dbReference>